<dbReference type="InterPro" id="IPR029045">
    <property type="entry name" value="ClpP/crotonase-like_dom_sf"/>
</dbReference>
<feature type="compositionally biased region" description="Low complexity" evidence="1">
    <location>
        <begin position="359"/>
        <end position="368"/>
    </location>
</feature>
<dbReference type="Gene3D" id="3.90.226.10">
    <property type="entry name" value="2-enoyl-CoA Hydratase, Chain A, domain 1"/>
    <property type="match status" value="2"/>
</dbReference>
<dbReference type="Pfam" id="PF03572">
    <property type="entry name" value="Peptidase_S41"/>
    <property type="match status" value="2"/>
</dbReference>
<dbReference type="PANTHER" id="PTHR32060:SF22">
    <property type="entry name" value="CARBOXYL-TERMINAL-PROCESSING PEPTIDASE 3, CHLOROPLASTIC"/>
    <property type="match status" value="1"/>
</dbReference>
<gene>
    <name evidence="3" type="ORF">FRACYDRAFT_244956</name>
</gene>
<dbReference type="OrthoDB" id="43580at2759"/>
<name>A0A1E7F122_9STRA</name>
<proteinExistence type="predicted"/>
<dbReference type="KEGG" id="fcy:FRACYDRAFT_244956"/>
<dbReference type="InterPro" id="IPR005151">
    <property type="entry name" value="Tail-specific_protease"/>
</dbReference>
<dbReference type="SMART" id="SM00245">
    <property type="entry name" value="TSPc"/>
    <property type="match status" value="1"/>
</dbReference>
<feature type="compositionally biased region" description="Low complexity" evidence="1">
    <location>
        <begin position="413"/>
        <end position="432"/>
    </location>
</feature>
<feature type="compositionally biased region" description="Basic and acidic residues" evidence="1">
    <location>
        <begin position="138"/>
        <end position="151"/>
    </location>
</feature>
<evidence type="ECO:0000259" key="2">
    <source>
        <dbReference type="SMART" id="SM00245"/>
    </source>
</evidence>
<dbReference type="PANTHER" id="PTHR32060">
    <property type="entry name" value="TAIL-SPECIFIC PROTEASE"/>
    <property type="match status" value="1"/>
</dbReference>
<sequence length="822" mass="89076">MTFWLKCNVCVLEARIGNKKVVGGKQNVLVHYADASAPNPSGVVLLWIFGVGGFNPSSTIASAAIVTPTASLSSDSTTITTTIDSSSRDNSSGSSSSGSENSPTTRSSSMPVGQKYWSIMDSGSANNNDNNKNNDNNDNDKSDNDNNDNNEKTIQEANKGLIDYAIGTINSQYYDNSVSTLNDPYSKYMTRDELRYELQGSGHDGFLGTGCYVEVPKATSTSTTTTTTKDDDSSATTLIMKKSYDEKKKKKSNRSNELLTITRVSNLPIVTAVAPNSPAERTGIVVGDRIVGIGDKDNFIGWTKSDISDYFQKKGYDQHEYFGVADLTIAKPVYYTAFLQEEGEEEEDKNNNEDSYPPTTTTTSNNNSREIVMGYRSTKVKLPTKAMEGSTSSPSTHHLQGDSVVQYELLTPSSSSSSSTTGESTSGSDTSITTTASIFDTARLADVSVNSISESENNISNNNNNNKNSNNNKVGYIRLTRFSKLSTKGYINAISSLEEDGASSYIIDLRNNYGGVIQEAMLVASSLLDDPHEILCYLLNARGGFTPVDVEQYVIDSRYPGYLLAASNNNSDKSIVLKQVQKEHPNMFHYATVLPAAAAETGTGTGTMIGKRLLVADNWDPPSSYASIHEQVVKRGIHLVSYDASNNNNENILHQRQQRKRNNMEQHSQKKDIVLLINEGTASSAEMFVAALKDNNRCVAVIGTKSFGKGLIQHTFPMPDGGGLKLTIGEFLRPSLKHVTNISFYDHPNTSTGSSSSSSSELMGGIRPDVYCDSKQGIPGKPQSDLCVSVALDVLEEQRTTSTSTTITRTSSKGNFPHGPDV</sequence>
<dbReference type="GO" id="GO:0006508">
    <property type="term" value="P:proteolysis"/>
    <property type="evidence" value="ECO:0007669"/>
    <property type="project" value="InterPro"/>
</dbReference>
<dbReference type="InParanoid" id="A0A1E7F122"/>
<dbReference type="Pfam" id="PF17820">
    <property type="entry name" value="PDZ_6"/>
    <property type="match status" value="1"/>
</dbReference>
<dbReference type="GO" id="GO:0004175">
    <property type="term" value="F:endopeptidase activity"/>
    <property type="evidence" value="ECO:0007669"/>
    <property type="project" value="TreeGrafter"/>
</dbReference>
<dbReference type="Proteomes" id="UP000095751">
    <property type="component" value="Unassembled WGS sequence"/>
</dbReference>
<dbReference type="SUPFAM" id="SSF50156">
    <property type="entry name" value="PDZ domain-like"/>
    <property type="match status" value="1"/>
</dbReference>
<dbReference type="EMBL" id="KV784366">
    <property type="protein sequence ID" value="OEU11837.1"/>
    <property type="molecule type" value="Genomic_DNA"/>
</dbReference>
<accession>A0A1E7F122</accession>
<feature type="compositionally biased region" description="Low complexity" evidence="1">
    <location>
        <begin position="800"/>
        <end position="812"/>
    </location>
</feature>
<protein>
    <submittedName>
        <fullName evidence="3">ClpP/crotonase</fullName>
    </submittedName>
</protein>
<feature type="region of interest" description="Disordered" evidence="1">
    <location>
        <begin position="411"/>
        <end position="432"/>
    </location>
</feature>
<organism evidence="3 4">
    <name type="scientific">Fragilariopsis cylindrus CCMP1102</name>
    <dbReference type="NCBI Taxonomy" id="635003"/>
    <lineage>
        <taxon>Eukaryota</taxon>
        <taxon>Sar</taxon>
        <taxon>Stramenopiles</taxon>
        <taxon>Ochrophyta</taxon>
        <taxon>Bacillariophyta</taxon>
        <taxon>Bacillariophyceae</taxon>
        <taxon>Bacillariophycidae</taxon>
        <taxon>Bacillariales</taxon>
        <taxon>Bacillariaceae</taxon>
        <taxon>Fragilariopsis</taxon>
    </lineage>
</organism>
<feature type="compositionally biased region" description="Low complexity" evidence="1">
    <location>
        <begin position="75"/>
        <end position="109"/>
    </location>
</feature>
<feature type="compositionally biased region" description="Low complexity" evidence="1">
    <location>
        <begin position="126"/>
        <end position="136"/>
    </location>
</feature>
<feature type="region of interest" description="Disordered" evidence="1">
    <location>
        <begin position="75"/>
        <end position="151"/>
    </location>
</feature>
<reference evidence="3 4" key="1">
    <citation type="submission" date="2016-09" db="EMBL/GenBank/DDBJ databases">
        <title>Extensive genetic diversity and differential bi-allelic expression allows diatom success in the polar Southern Ocean.</title>
        <authorList>
            <consortium name="DOE Joint Genome Institute"/>
            <person name="Mock T."/>
            <person name="Otillar R.P."/>
            <person name="Strauss J."/>
            <person name="Dupont C."/>
            <person name="Frickenhaus S."/>
            <person name="Maumus F."/>
            <person name="Mcmullan M."/>
            <person name="Sanges R."/>
            <person name="Schmutz J."/>
            <person name="Toseland A."/>
            <person name="Valas R."/>
            <person name="Veluchamy A."/>
            <person name="Ward B.J."/>
            <person name="Allen A."/>
            <person name="Barry K."/>
            <person name="Falciatore A."/>
            <person name="Ferrante M."/>
            <person name="Fortunato A.E."/>
            <person name="Gloeckner G."/>
            <person name="Gruber A."/>
            <person name="Hipkin R."/>
            <person name="Janech M."/>
            <person name="Kroth P."/>
            <person name="Leese F."/>
            <person name="Lindquist E."/>
            <person name="Lyon B.R."/>
            <person name="Martin J."/>
            <person name="Mayer C."/>
            <person name="Parker M."/>
            <person name="Quesneville H."/>
            <person name="Raymond J."/>
            <person name="Uhlig C."/>
            <person name="Valentin K.U."/>
            <person name="Worden A.Z."/>
            <person name="Armbrust E.V."/>
            <person name="Bowler C."/>
            <person name="Green B."/>
            <person name="Moulton V."/>
            <person name="Van Oosterhout C."/>
            <person name="Grigoriev I."/>
        </authorList>
    </citation>
    <scope>NUCLEOTIDE SEQUENCE [LARGE SCALE GENOMIC DNA]</scope>
    <source>
        <strain evidence="3 4">CCMP1102</strain>
    </source>
</reference>
<feature type="domain" description="Tail specific protease" evidence="2">
    <location>
        <begin position="547"/>
        <end position="741"/>
    </location>
</feature>
<dbReference type="AlphaFoldDB" id="A0A1E7F122"/>
<feature type="region of interest" description="Disordered" evidence="1">
    <location>
        <begin position="798"/>
        <end position="822"/>
    </location>
</feature>
<keyword evidence="4" id="KW-1185">Reference proteome</keyword>
<dbReference type="GO" id="GO:0008236">
    <property type="term" value="F:serine-type peptidase activity"/>
    <property type="evidence" value="ECO:0007669"/>
    <property type="project" value="InterPro"/>
</dbReference>
<dbReference type="Gene3D" id="2.30.42.10">
    <property type="match status" value="1"/>
</dbReference>
<feature type="region of interest" description="Disordered" evidence="1">
    <location>
        <begin position="342"/>
        <end position="399"/>
    </location>
</feature>
<dbReference type="InterPro" id="IPR036034">
    <property type="entry name" value="PDZ_sf"/>
</dbReference>
<evidence type="ECO:0000313" key="3">
    <source>
        <dbReference type="EMBL" id="OEU11837.1"/>
    </source>
</evidence>
<dbReference type="InterPro" id="IPR041489">
    <property type="entry name" value="PDZ_6"/>
</dbReference>
<feature type="compositionally biased region" description="Polar residues" evidence="1">
    <location>
        <begin position="389"/>
        <end position="398"/>
    </location>
</feature>
<dbReference type="SUPFAM" id="SSF52096">
    <property type="entry name" value="ClpP/crotonase"/>
    <property type="match status" value="1"/>
</dbReference>
<evidence type="ECO:0000313" key="4">
    <source>
        <dbReference type="Proteomes" id="UP000095751"/>
    </source>
</evidence>
<evidence type="ECO:0000256" key="1">
    <source>
        <dbReference type="SAM" id="MobiDB-lite"/>
    </source>
</evidence>